<gene>
    <name evidence="2" type="ORF">H4W81_008019</name>
</gene>
<evidence type="ECO:0000256" key="1">
    <source>
        <dbReference type="SAM" id="Phobius"/>
    </source>
</evidence>
<evidence type="ECO:0008006" key="4">
    <source>
        <dbReference type="Google" id="ProtNLM"/>
    </source>
</evidence>
<sequence>MEIQLIGRRDGGDRSPAGRRALAGGKAAITVVLGLLAVQDERPVRVGGDIAVVGGADMISFGLDLIFAILAIVAFGMTVWALIHAIRTPANAFVAAGKLQKKWWLLILGLGTLFSFATAWGYFGASGLARLNIFAIASVIAAGVYLADVKPAVTGMGKGGNNGPYGPW</sequence>
<keyword evidence="1" id="KW-0472">Membrane</keyword>
<keyword evidence="3" id="KW-1185">Reference proteome</keyword>
<protein>
    <recommendedName>
        <fullName evidence="4">DUF2516 family protein</fullName>
    </recommendedName>
</protein>
<comment type="caution">
    <text evidence="2">The sequence shown here is derived from an EMBL/GenBank/DDBJ whole genome shotgun (WGS) entry which is preliminary data.</text>
</comment>
<feature type="transmembrane region" description="Helical" evidence="1">
    <location>
        <begin position="21"/>
        <end position="38"/>
    </location>
</feature>
<organism evidence="2 3">
    <name type="scientific">Nonomuraea africana</name>
    <dbReference type="NCBI Taxonomy" id="46171"/>
    <lineage>
        <taxon>Bacteria</taxon>
        <taxon>Bacillati</taxon>
        <taxon>Actinomycetota</taxon>
        <taxon>Actinomycetes</taxon>
        <taxon>Streptosporangiales</taxon>
        <taxon>Streptosporangiaceae</taxon>
        <taxon>Nonomuraea</taxon>
    </lineage>
</organism>
<evidence type="ECO:0000313" key="3">
    <source>
        <dbReference type="Proteomes" id="UP000661607"/>
    </source>
</evidence>
<evidence type="ECO:0000313" key="2">
    <source>
        <dbReference type="EMBL" id="MBE1565240.1"/>
    </source>
</evidence>
<feature type="transmembrane region" description="Helical" evidence="1">
    <location>
        <begin position="103"/>
        <end position="123"/>
    </location>
</feature>
<keyword evidence="1" id="KW-0812">Transmembrane</keyword>
<feature type="transmembrane region" description="Helical" evidence="1">
    <location>
        <begin position="58"/>
        <end position="83"/>
    </location>
</feature>
<dbReference type="Pfam" id="PF10724">
    <property type="entry name" value="DUF2516"/>
    <property type="match status" value="1"/>
</dbReference>
<dbReference type="RefSeq" id="WP_318782347.1">
    <property type="nucleotide sequence ID" value="NZ_BAAASY010000005.1"/>
</dbReference>
<dbReference type="EMBL" id="JADBEF010000001">
    <property type="protein sequence ID" value="MBE1565240.1"/>
    <property type="molecule type" value="Genomic_DNA"/>
</dbReference>
<dbReference type="InterPro" id="IPR019662">
    <property type="entry name" value="DUF2516"/>
</dbReference>
<proteinExistence type="predicted"/>
<reference evidence="2 3" key="1">
    <citation type="submission" date="2020-10" db="EMBL/GenBank/DDBJ databases">
        <title>Sequencing the genomes of 1000 actinobacteria strains.</title>
        <authorList>
            <person name="Klenk H.-P."/>
        </authorList>
    </citation>
    <scope>NUCLEOTIDE SEQUENCE [LARGE SCALE GENOMIC DNA]</scope>
    <source>
        <strain evidence="2 3">DSM 43748</strain>
    </source>
</reference>
<keyword evidence="1" id="KW-1133">Transmembrane helix</keyword>
<accession>A0ABR9KT99</accession>
<feature type="transmembrane region" description="Helical" evidence="1">
    <location>
        <begin position="129"/>
        <end position="147"/>
    </location>
</feature>
<name>A0ABR9KT99_9ACTN</name>
<dbReference type="Proteomes" id="UP000661607">
    <property type="component" value="Unassembled WGS sequence"/>
</dbReference>